<keyword evidence="2" id="KW-0547">Nucleotide-binding</keyword>
<evidence type="ECO:0000256" key="2">
    <source>
        <dbReference type="ARBA" id="ARBA00022741"/>
    </source>
</evidence>
<dbReference type="PANTHER" id="PTHR47981:SF20">
    <property type="entry name" value="RAS-RELATED PROTEIN RAB-7A"/>
    <property type="match status" value="1"/>
</dbReference>
<keyword evidence="4" id="KW-0449">Lipoprotein</keyword>
<keyword evidence="3" id="KW-0342">GTP-binding</keyword>
<protein>
    <submittedName>
        <fullName evidence="6">Uncharacterized protein</fullName>
    </submittedName>
</protein>
<dbReference type="PANTHER" id="PTHR47981">
    <property type="entry name" value="RAB FAMILY"/>
    <property type="match status" value="1"/>
</dbReference>
<evidence type="ECO:0000313" key="7">
    <source>
        <dbReference type="Proteomes" id="UP001300502"/>
    </source>
</evidence>
<dbReference type="GO" id="GO:0003924">
    <property type="term" value="F:GTPase activity"/>
    <property type="evidence" value="ECO:0007669"/>
    <property type="project" value="InterPro"/>
</dbReference>
<dbReference type="AlphaFoldDB" id="A0AAV9I3U2"/>
<dbReference type="SMART" id="SM00173">
    <property type="entry name" value="RAS"/>
    <property type="match status" value="1"/>
</dbReference>
<dbReference type="Proteomes" id="UP001300502">
    <property type="component" value="Unassembled WGS sequence"/>
</dbReference>
<dbReference type="CDD" id="cd01862">
    <property type="entry name" value="Rab7"/>
    <property type="match status" value="1"/>
</dbReference>
<dbReference type="PRINTS" id="PR00449">
    <property type="entry name" value="RASTRNSFRMNG"/>
</dbReference>
<proteinExistence type="inferred from homology"/>
<dbReference type="InterPro" id="IPR001806">
    <property type="entry name" value="Small_GTPase"/>
</dbReference>
<keyword evidence="5" id="KW-0636">Prenylation</keyword>
<evidence type="ECO:0000256" key="5">
    <source>
        <dbReference type="ARBA" id="ARBA00023289"/>
    </source>
</evidence>
<dbReference type="Pfam" id="PF00071">
    <property type="entry name" value="Ras"/>
    <property type="match status" value="1"/>
</dbReference>
<dbReference type="Gene3D" id="3.40.50.300">
    <property type="entry name" value="P-loop containing nucleotide triphosphate hydrolases"/>
    <property type="match status" value="1"/>
</dbReference>
<evidence type="ECO:0000313" key="6">
    <source>
        <dbReference type="EMBL" id="KAK4523383.1"/>
    </source>
</evidence>
<name>A0AAV9I3U2_9RHOD</name>
<keyword evidence="7" id="KW-1185">Reference proteome</keyword>
<dbReference type="EMBL" id="JANCYU010000014">
    <property type="protein sequence ID" value="KAK4523383.1"/>
    <property type="molecule type" value="Genomic_DNA"/>
</dbReference>
<reference evidence="6 7" key="1">
    <citation type="submission" date="2022-07" db="EMBL/GenBank/DDBJ databases">
        <title>Genome-wide signatures of adaptation to extreme environments.</title>
        <authorList>
            <person name="Cho C.H."/>
            <person name="Yoon H.S."/>
        </authorList>
    </citation>
    <scope>NUCLEOTIDE SEQUENCE [LARGE SCALE GENOMIC DNA]</scope>
    <source>
        <strain evidence="6 7">108.79 E11</strain>
    </source>
</reference>
<evidence type="ECO:0000256" key="1">
    <source>
        <dbReference type="ARBA" id="ARBA00006270"/>
    </source>
</evidence>
<evidence type="ECO:0000256" key="4">
    <source>
        <dbReference type="ARBA" id="ARBA00023288"/>
    </source>
</evidence>
<dbReference type="SUPFAM" id="SSF52540">
    <property type="entry name" value="P-loop containing nucleoside triphosphate hydrolases"/>
    <property type="match status" value="1"/>
</dbReference>
<sequence>MTTSTTTRPKLLKVVVLGDSGVGKTSLLERFVNRRFSQQYKATIGADFLTKDMFVDDRNVNLQIWDTAGQERYQSLGSAFYRGADACVLVFDITDVKSFESLETWRDEFLVSASAPDPQHFPFVVLGNKCDLESQRAVPSRRAQQWCASKGDIPYFETSAKENILIDKAFDVVVTNALRRGEREEEFYLPDTVELNDKQSSSTYTRFDMKKAIGNKDQR</sequence>
<dbReference type="PROSITE" id="PS51421">
    <property type="entry name" value="RAS"/>
    <property type="match status" value="1"/>
</dbReference>
<dbReference type="GO" id="GO:0005525">
    <property type="term" value="F:GTP binding"/>
    <property type="evidence" value="ECO:0007669"/>
    <property type="project" value="UniProtKB-KW"/>
</dbReference>
<accession>A0AAV9I3U2</accession>
<dbReference type="FunFam" id="3.40.50.300:FF:000086">
    <property type="entry name" value="Ras-related small GTPase"/>
    <property type="match status" value="1"/>
</dbReference>
<gene>
    <name evidence="6" type="ORF">GAYE_PCTG52G1278</name>
</gene>
<comment type="caution">
    <text evidence="6">The sequence shown here is derived from an EMBL/GenBank/DDBJ whole genome shotgun (WGS) entry which is preliminary data.</text>
</comment>
<dbReference type="NCBIfam" id="TIGR00231">
    <property type="entry name" value="small_GTP"/>
    <property type="match status" value="1"/>
</dbReference>
<dbReference type="InterPro" id="IPR005225">
    <property type="entry name" value="Small_GTP-bd"/>
</dbReference>
<comment type="similarity">
    <text evidence="1">Belongs to the small GTPase superfamily. Rab family.</text>
</comment>
<dbReference type="InterPro" id="IPR027417">
    <property type="entry name" value="P-loop_NTPase"/>
</dbReference>
<evidence type="ECO:0000256" key="3">
    <source>
        <dbReference type="ARBA" id="ARBA00023134"/>
    </source>
</evidence>
<dbReference type="PROSITE" id="PS51419">
    <property type="entry name" value="RAB"/>
    <property type="match status" value="1"/>
</dbReference>
<dbReference type="PROSITE" id="PS51420">
    <property type="entry name" value="RHO"/>
    <property type="match status" value="1"/>
</dbReference>
<dbReference type="SMART" id="SM00174">
    <property type="entry name" value="RHO"/>
    <property type="match status" value="1"/>
</dbReference>
<organism evidence="6 7">
    <name type="scientific">Galdieria yellowstonensis</name>
    <dbReference type="NCBI Taxonomy" id="3028027"/>
    <lineage>
        <taxon>Eukaryota</taxon>
        <taxon>Rhodophyta</taxon>
        <taxon>Bangiophyceae</taxon>
        <taxon>Galdieriales</taxon>
        <taxon>Galdieriaceae</taxon>
        <taxon>Galdieria</taxon>
    </lineage>
</organism>
<dbReference type="SMART" id="SM00175">
    <property type="entry name" value="RAB"/>
    <property type="match status" value="1"/>
</dbReference>
<dbReference type="SMART" id="SM00176">
    <property type="entry name" value="RAN"/>
    <property type="match status" value="1"/>
</dbReference>